<reference evidence="1 2" key="1">
    <citation type="submission" date="2021-04" db="EMBL/GenBank/DDBJ databases">
        <title>Complete genome sequencing of Allochromatium tepidum strain NZ.</title>
        <authorList>
            <person name="Tsukatani Y."/>
            <person name="Mori H."/>
        </authorList>
    </citation>
    <scope>NUCLEOTIDE SEQUENCE [LARGE SCALE GENOMIC DNA]</scope>
    <source>
        <strain evidence="1 2">NZ</strain>
    </source>
</reference>
<dbReference type="InterPro" id="IPR007636">
    <property type="entry name" value="Restrct_endonuc_II_XhoI"/>
</dbReference>
<keyword evidence="2" id="KW-1185">Reference proteome</keyword>
<dbReference type="EMBL" id="AP024563">
    <property type="protein sequence ID" value="BCU07908.1"/>
    <property type="molecule type" value="Genomic_DNA"/>
</dbReference>
<dbReference type="Proteomes" id="UP000680679">
    <property type="component" value="Chromosome"/>
</dbReference>
<proteinExistence type="predicted"/>
<evidence type="ECO:0000313" key="2">
    <source>
        <dbReference type="Proteomes" id="UP000680679"/>
    </source>
</evidence>
<protein>
    <submittedName>
        <fullName evidence="1">Type-2 restriction enzyme</fullName>
    </submittedName>
</protein>
<evidence type="ECO:0000313" key="1">
    <source>
        <dbReference type="EMBL" id="BCU07908.1"/>
    </source>
</evidence>
<sequence length="264" mass="29371">MSPLLPENFDILVSQAIGAFWSSRNVHAATGSQGGSRDKVVAGRNMDGFIDLVTAVVEHCGYPENCVHQRRASVVLPGFFRATKDWDTVVIHRQRLLAVFEFKSQVGSFGNNLNNRSEEAIGSAADFWVAHHFGAYGARRDQTTDGVRDEAPALLNPSYQADPRPPFLAWLMLLEDCAESQRPVGCREPHFPVFSEFRDASYARRYQILCERLVERRLYSAAALELTPTNQPVSRSLSPATSIRNLFAEFAGRLLAAREVDQGS</sequence>
<gene>
    <name evidence="1" type="ORF">Atep_25850</name>
</gene>
<dbReference type="Pfam" id="PF04555">
    <property type="entry name" value="XhoI"/>
    <property type="match status" value="2"/>
</dbReference>
<organism evidence="1 2">
    <name type="scientific">Allochromatium tepidum</name>
    <dbReference type="NCBI Taxonomy" id="553982"/>
    <lineage>
        <taxon>Bacteria</taxon>
        <taxon>Pseudomonadati</taxon>
        <taxon>Pseudomonadota</taxon>
        <taxon>Gammaproteobacteria</taxon>
        <taxon>Chromatiales</taxon>
        <taxon>Chromatiaceae</taxon>
        <taxon>Allochromatium</taxon>
    </lineage>
</organism>
<accession>A0ABN6GF20</accession>
<dbReference type="RefSeq" id="WP_213378962.1">
    <property type="nucleotide sequence ID" value="NZ_AP024563.1"/>
</dbReference>
<name>A0ABN6GF20_9GAMM</name>